<dbReference type="KEGG" id="samb:SAM23877_6093"/>
<keyword evidence="3" id="KW-0255">Endonuclease</keyword>
<sequence>MAWEGSTRRSRLPANWPSLRRRVLRRDKGLCQMPFSDGRLCGAEATDVDHIEPGDDHSMANLQALCTWCHARKSASEGGKAAALTRVRMDRPKPTHPALED</sequence>
<name>A0A0K2B1Q6_STRA7</name>
<feature type="compositionally biased region" description="Basic and acidic residues" evidence="1">
    <location>
        <begin position="87"/>
        <end position="101"/>
    </location>
</feature>
<dbReference type="SMART" id="SM00507">
    <property type="entry name" value="HNHc"/>
    <property type="match status" value="1"/>
</dbReference>
<keyword evidence="3" id="KW-0540">Nuclease</keyword>
<evidence type="ECO:0000256" key="1">
    <source>
        <dbReference type="SAM" id="MobiDB-lite"/>
    </source>
</evidence>
<dbReference type="GO" id="GO:0003676">
    <property type="term" value="F:nucleic acid binding"/>
    <property type="evidence" value="ECO:0007669"/>
    <property type="project" value="InterPro"/>
</dbReference>
<dbReference type="InterPro" id="IPR003615">
    <property type="entry name" value="HNH_nuc"/>
</dbReference>
<dbReference type="CDD" id="cd00085">
    <property type="entry name" value="HNHc"/>
    <property type="match status" value="1"/>
</dbReference>
<evidence type="ECO:0000313" key="3">
    <source>
        <dbReference type="EMBL" id="AKZ59138.1"/>
    </source>
</evidence>
<organism evidence="3 4">
    <name type="scientific">Streptomyces ambofaciens (strain ATCC 23877 / 3486 / DSM 40053 / JCM 4204 / NBRC 12836 / NRRL B-2516)</name>
    <dbReference type="NCBI Taxonomy" id="278992"/>
    <lineage>
        <taxon>Bacteria</taxon>
        <taxon>Bacillati</taxon>
        <taxon>Actinomycetota</taxon>
        <taxon>Actinomycetes</taxon>
        <taxon>Kitasatosporales</taxon>
        <taxon>Streptomycetaceae</taxon>
        <taxon>Streptomyces</taxon>
    </lineage>
</organism>
<keyword evidence="3" id="KW-0378">Hydrolase</keyword>
<accession>A0A0K2B1Q6</accession>
<evidence type="ECO:0000259" key="2">
    <source>
        <dbReference type="SMART" id="SM00507"/>
    </source>
</evidence>
<feature type="domain" description="HNH nuclease" evidence="2">
    <location>
        <begin position="18"/>
        <end position="71"/>
    </location>
</feature>
<dbReference type="GO" id="GO:0008270">
    <property type="term" value="F:zinc ion binding"/>
    <property type="evidence" value="ECO:0007669"/>
    <property type="project" value="InterPro"/>
</dbReference>
<dbReference type="Gene3D" id="1.10.30.50">
    <property type="match status" value="1"/>
</dbReference>
<dbReference type="Proteomes" id="UP000061018">
    <property type="component" value="Chromosome"/>
</dbReference>
<reference evidence="4" key="1">
    <citation type="journal article" date="2015" name="J. Biotechnol.">
        <title>Complete genome sequence of Streptomyces ambofaciens ATCC 23877, the spiramycin producer.</title>
        <authorList>
            <person name="Thibessard A."/>
            <person name="Haas D."/>
            <person name="Gerbaud C."/>
            <person name="Aigle B."/>
            <person name="Lautru S."/>
            <person name="Pernodet J.L."/>
            <person name="Leblond P."/>
        </authorList>
    </citation>
    <scope>NUCLEOTIDE SEQUENCE [LARGE SCALE GENOMIC DNA]</scope>
    <source>
        <strain evidence="4">ATCC 23877 / 3486 / DSM 40053 / JCM 4204 / NBRC 12836 / NRRL B-2516</strain>
    </source>
</reference>
<gene>
    <name evidence="3" type="ORF">SAM23877_6093</name>
</gene>
<dbReference type="Pfam" id="PF01844">
    <property type="entry name" value="HNH"/>
    <property type="match status" value="1"/>
</dbReference>
<dbReference type="GO" id="GO:0004519">
    <property type="term" value="F:endonuclease activity"/>
    <property type="evidence" value="ECO:0007669"/>
    <property type="project" value="UniProtKB-KW"/>
</dbReference>
<dbReference type="EMBL" id="CP012382">
    <property type="protein sequence ID" value="AKZ59138.1"/>
    <property type="molecule type" value="Genomic_DNA"/>
</dbReference>
<feature type="region of interest" description="Disordered" evidence="1">
    <location>
        <begin position="79"/>
        <end position="101"/>
    </location>
</feature>
<protein>
    <submittedName>
        <fullName evidence="3">HNH endonuclease</fullName>
    </submittedName>
</protein>
<evidence type="ECO:0000313" key="4">
    <source>
        <dbReference type="Proteomes" id="UP000061018"/>
    </source>
</evidence>
<proteinExistence type="predicted"/>
<dbReference type="AlphaFoldDB" id="A0A0K2B1Q6"/>
<dbReference type="InterPro" id="IPR002711">
    <property type="entry name" value="HNH"/>
</dbReference>